<keyword evidence="5" id="KW-1185">Reference proteome</keyword>
<evidence type="ECO:0000256" key="2">
    <source>
        <dbReference type="SAM" id="SignalP"/>
    </source>
</evidence>
<proteinExistence type="predicted"/>
<dbReference type="Gene3D" id="3.10.100.10">
    <property type="entry name" value="Mannose-Binding Protein A, subunit A"/>
    <property type="match status" value="1"/>
</dbReference>
<dbReference type="CDD" id="cd00037">
    <property type="entry name" value="CLECT"/>
    <property type="match status" value="1"/>
</dbReference>
<dbReference type="PANTHER" id="PTHR22803">
    <property type="entry name" value="MANNOSE, PHOSPHOLIPASE, LECTIN RECEPTOR RELATED"/>
    <property type="match status" value="1"/>
</dbReference>
<dbReference type="InterPro" id="IPR050111">
    <property type="entry name" value="C-type_lectin/snaclec_domain"/>
</dbReference>
<feature type="signal peptide" evidence="2">
    <location>
        <begin position="1"/>
        <end position="23"/>
    </location>
</feature>
<dbReference type="PROSITE" id="PS50041">
    <property type="entry name" value="C_TYPE_LECTIN_2"/>
    <property type="match status" value="1"/>
</dbReference>
<feature type="coiled-coil region" evidence="1">
    <location>
        <begin position="199"/>
        <end position="257"/>
    </location>
</feature>
<sequence length="412" mass="46660">MLRLSSIHLLCFFILPDRQGSLAAIEDNVQTVCLLSDPANQCAPHCQGTFVLMIDSIQATSAKMDGIQQSLDTKLHSQLVTAKEDFERRLNMTKEHLMAANSEARKNVQALQTQMEYQYQEIENSLRKTSTQEDLGAAVNRTEDQLLAVGVDMKRQLLDFRSRVEEQHTELHETASRIVTKGDFEAEMQTVQMRMYAQIQELQSKLVGQHREIQDSLRQTNTHEQFEARLNQTDAKLQLLQSKMEDHQVAIQNCLQELLAKVEGQQASIKDSLLETLQTKTNVQIIPPKFEQIGSRFFYIEQKVQQNWFAASATCRHMGGHLAALRNQGELNALKAKLPLQGVQWLGINDREEENKFVSEASGNSATFLKWAKGEPNNLNKNENCVALLNGLMNDDNCLLPHHFICQAGSEV</sequence>
<organism evidence="4 5">
    <name type="scientific">Drosophila gunungcola</name>
    <name type="common">fruit fly</name>
    <dbReference type="NCBI Taxonomy" id="103775"/>
    <lineage>
        <taxon>Eukaryota</taxon>
        <taxon>Metazoa</taxon>
        <taxon>Ecdysozoa</taxon>
        <taxon>Arthropoda</taxon>
        <taxon>Hexapoda</taxon>
        <taxon>Insecta</taxon>
        <taxon>Pterygota</taxon>
        <taxon>Neoptera</taxon>
        <taxon>Endopterygota</taxon>
        <taxon>Diptera</taxon>
        <taxon>Brachycera</taxon>
        <taxon>Muscomorpha</taxon>
        <taxon>Ephydroidea</taxon>
        <taxon>Drosophilidae</taxon>
        <taxon>Drosophila</taxon>
        <taxon>Sophophora</taxon>
    </lineage>
</organism>
<feature type="coiled-coil region" evidence="1">
    <location>
        <begin position="83"/>
        <end position="114"/>
    </location>
</feature>
<evidence type="ECO:0000313" key="4">
    <source>
        <dbReference type="EMBL" id="KAI8036018.1"/>
    </source>
</evidence>
<dbReference type="AlphaFoldDB" id="A0A9P9YFI2"/>
<dbReference type="InterPro" id="IPR016187">
    <property type="entry name" value="CTDL_fold"/>
</dbReference>
<dbReference type="SUPFAM" id="SSF56436">
    <property type="entry name" value="C-type lectin-like"/>
    <property type="match status" value="1"/>
</dbReference>
<reference evidence="4" key="1">
    <citation type="journal article" date="2023" name="Genome Biol. Evol.">
        <title>Long-read-based Genome Assembly of Drosophila gunungcola Reveals Fewer Chemosensory Genes in Flower-breeding Species.</title>
        <authorList>
            <person name="Negi A."/>
            <person name="Liao B.Y."/>
            <person name="Yeh S.D."/>
        </authorList>
    </citation>
    <scope>NUCLEOTIDE SEQUENCE</scope>
    <source>
        <strain evidence="4">Sukarami</strain>
    </source>
</reference>
<dbReference type="EMBL" id="JAMKOV010000024">
    <property type="protein sequence ID" value="KAI8036018.1"/>
    <property type="molecule type" value="Genomic_DNA"/>
</dbReference>
<feature type="domain" description="C-type lectin" evidence="3">
    <location>
        <begin position="293"/>
        <end position="407"/>
    </location>
</feature>
<keyword evidence="1" id="KW-0175">Coiled coil</keyword>
<dbReference type="Pfam" id="PF00059">
    <property type="entry name" value="Lectin_C"/>
    <property type="match status" value="1"/>
</dbReference>
<evidence type="ECO:0000256" key="1">
    <source>
        <dbReference type="SAM" id="Coils"/>
    </source>
</evidence>
<accession>A0A9P9YFI2</accession>
<dbReference type="SMART" id="SM00034">
    <property type="entry name" value="CLECT"/>
    <property type="match status" value="1"/>
</dbReference>
<feature type="chain" id="PRO_5040116865" description="C-type lectin domain-containing protein" evidence="2">
    <location>
        <begin position="24"/>
        <end position="412"/>
    </location>
</feature>
<protein>
    <recommendedName>
        <fullName evidence="3">C-type lectin domain-containing protein</fullName>
    </recommendedName>
</protein>
<gene>
    <name evidence="4" type="ORF">M5D96_011112</name>
</gene>
<comment type="caution">
    <text evidence="4">The sequence shown here is derived from an EMBL/GenBank/DDBJ whole genome shotgun (WGS) entry which is preliminary data.</text>
</comment>
<dbReference type="InterPro" id="IPR001304">
    <property type="entry name" value="C-type_lectin-like"/>
</dbReference>
<dbReference type="InterPro" id="IPR016186">
    <property type="entry name" value="C-type_lectin-like/link_sf"/>
</dbReference>
<dbReference type="Proteomes" id="UP001059596">
    <property type="component" value="Unassembled WGS sequence"/>
</dbReference>
<evidence type="ECO:0000313" key="5">
    <source>
        <dbReference type="Proteomes" id="UP001059596"/>
    </source>
</evidence>
<name>A0A9P9YFI2_9MUSC</name>
<keyword evidence="2" id="KW-0732">Signal</keyword>
<evidence type="ECO:0000259" key="3">
    <source>
        <dbReference type="PROSITE" id="PS50041"/>
    </source>
</evidence>